<accession>A0A0F9M502</accession>
<protein>
    <submittedName>
        <fullName evidence="1">Uncharacterized protein</fullName>
    </submittedName>
</protein>
<evidence type="ECO:0000313" key="1">
    <source>
        <dbReference type="EMBL" id="KKM94436.1"/>
    </source>
</evidence>
<dbReference type="AlphaFoldDB" id="A0A0F9M502"/>
<sequence length="72" mass="8064">MKLRNKVLALGLAALAGFLASRPDMRKYVSQSIGEFKDSIEDAIESGKKAAALKEQELEEEIKVDEKRLEEK</sequence>
<name>A0A0F9M502_9ZZZZ</name>
<dbReference type="EMBL" id="LAZR01006140">
    <property type="protein sequence ID" value="KKM94436.1"/>
    <property type="molecule type" value="Genomic_DNA"/>
</dbReference>
<comment type="caution">
    <text evidence="1">The sequence shown here is derived from an EMBL/GenBank/DDBJ whole genome shotgun (WGS) entry which is preliminary data.</text>
</comment>
<organism evidence="1">
    <name type="scientific">marine sediment metagenome</name>
    <dbReference type="NCBI Taxonomy" id="412755"/>
    <lineage>
        <taxon>unclassified sequences</taxon>
        <taxon>metagenomes</taxon>
        <taxon>ecological metagenomes</taxon>
    </lineage>
</organism>
<gene>
    <name evidence="1" type="ORF">LCGC14_1198350</name>
</gene>
<reference evidence="1" key="1">
    <citation type="journal article" date="2015" name="Nature">
        <title>Complex archaea that bridge the gap between prokaryotes and eukaryotes.</title>
        <authorList>
            <person name="Spang A."/>
            <person name="Saw J.H."/>
            <person name="Jorgensen S.L."/>
            <person name="Zaremba-Niedzwiedzka K."/>
            <person name="Martijn J."/>
            <person name="Lind A.E."/>
            <person name="van Eijk R."/>
            <person name="Schleper C."/>
            <person name="Guy L."/>
            <person name="Ettema T.J."/>
        </authorList>
    </citation>
    <scope>NUCLEOTIDE SEQUENCE</scope>
</reference>
<proteinExistence type="predicted"/>